<accession>A0A161QPD3</accession>
<name>A0A161QPD3_BACCE</name>
<dbReference type="RefSeq" id="WP_063221863.1">
    <property type="nucleotide sequence ID" value="NZ_LJKA01000016.1"/>
</dbReference>
<dbReference type="AlphaFoldDB" id="A0A161QPD3"/>
<protein>
    <submittedName>
        <fullName evidence="1">Putative major teichoic acid biosynthesis protein C</fullName>
    </submittedName>
</protein>
<organism evidence="1 2">
    <name type="scientific">Bacillus cereus</name>
    <dbReference type="NCBI Taxonomy" id="1396"/>
    <lineage>
        <taxon>Bacteria</taxon>
        <taxon>Bacillati</taxon>
        <taxon>Bacillota</taxon>
        <taxon>Bacilli</taxon>
        <taxon>Bacillales</taxon>
        <taxon>Bacillaceae</taxon>
        <taxon>Bacillus</taxon>
        <taxon>Bacillus cereus group</taxon>
    </lineage>
</organism>
<reference evidence="1 2" key="1">
    <citation type="submission" date="2015-09" db="EMBL/GenBank/DDBJ databases">
        <title>Bacillus cereus food isolates.</title>
        <authorList>
            <person name="Boekhorst J."/>
        </authorList>
    </citation>
    <scope>NUCLEOTIDE SEQUENCE [LARGE SCALE GENOMIC DNA]</scope>
    <source>
        <strain evidence="1 2">B4082</strain>
    </source>
</reference>
<sequence>MDVRIEKLGYNLKNGDMKIIGTSTAGSGRLILRKKNNHRDFEFPLEVKLGEVLQGKKFQIDINLRSILEKQGLNNDAVWLIYMISGENEYVVKVRENIEEQFEYSYGENSIFKLIPYIAKDGVLAFYTRGLELAPFVKKMEYLNGKLLLNILLTGKDNKYLKGKKIKLIFKRRNQVDMAFHGTSISTTYIPIIKESMDITMDIAGEIPYINQDKETCWDVFVNICSKDGNECYNLPLEIDSVVKKQAFRYTQLKTNDLFYIKPYVTGDNRLAIYQSNMLHKVRAIDIIEDNESVKIDIGLEIFNDQKIDDLNLVIKRREKTGNGYEYYEEFIYDVEESGDRYIARINKKSLSHKHILRDKEVWDFFIRLKSGNNKSDLQLNISKQYKKKFSYFNIRYKDKNMEGKLFINGSSQLSLYTIDGKNRCAIRVAVLGTCFSRNAFNSSQYFNPDYKKIYECVYTQFHSSLISLVSKPVSLDIKELESIKESDRKFVEVDFDKSFFNKLKESGAEYLILDLYSDASKSILKIDGDRYISCSYILEDSKYIKKLENSKIIDHTNNDEYFEVWKVAVGDFIQKLKSILPEDKIILNKGRFTPTYFDENREVKSFSDPQLISRNNHFWDKLDNYVMHLIPKAKVIDLTDTSYIGDATYPFGKSFSHYESGYYKEFLNRLNSLVISDRLSRS</sequence>
<dbReference type="PATRIC" id="fig|1396.539.peg.688"/>
<gene>
    <name evidence="1" type="ORF">B4082_1312</name>
</gene>
<dbReference type="InterPro" id="IPR046237">
    <property type="entry name" value="DUF6270"/>
</dbReference>
<evidence type="ECO:0000313" key="2">
    <source>
        <dbReference type="Proteomes" id="UP000076501"/>
    </source>
</evidence>
<dbReference type="EMBL" id="LJKA01000016">
    <property type="protein sequence ID" value="KZD39533.1"/>
    <property type="molecule type" value="Genomic_DNA"/>
</dbReference>
<comment type="caution">
    <text evidence="1">The sequence shown here is derived from an EMBL/GenBank/DDBJ whole genome shotgun (WGS) entry which is preliminary data.</text>
</comment>
<proteinExistence type="predicted"/>
<evidence type="ECO:0000313" key="1">
    <source>
        <dbReference type="EMBL" id="KZD39533.1"/>
    </source>
</evidence>
<dbReference type="Pfam" id="PF19786">
    <property type="entry name" value="DUF6270"/>
    <property type="match status" value="1"/>
</dbReference>
<dbReference type="Proteomes" id="UP000076501">
    <property type="component" value="Unassembled WGS sequence"/>
</dbReference>